<keyword evidence="2" id="KW-1185">Reference proteome</keyword>
<dbReference type="Pfam" id="PF19924">
    <property type="entry name" value="DUF6387"/>
    <property type="match status" value="1"/>
</dbReference>
<dbReference type="Proteomes" id="UP000198515">
    <property type="component" value="Unassembled WGS sequence"/>
</dbReference>
<protein>
    <submittedName>
        <fullName evidence="1">Uncharacterized protein</fullName>
    </submittedName>
</protein>
<evidence type="ECO:0000313" key="2">
    <source>
        <dbReference type="Proteomes" id="UP000198515"/>
    </source>
</evidence>
<dbReference type="AlphaFoldDB" id="A0A1C4GNV7"/>
<dbReference type="InterPro" id="IPR045664">
    <property type="entry name" value="DUF6387"/>
</dbReference>
<proteinExistence type="predicted"/>
<organism evidence="1 2">
    <name type="scientific">Kosakonia oryziphila</name>
    <dbReference type="NCBI Taxonomy" id="1005667"/>
    <lineage>
        <taxon>Bacteria</taxon>
        <taxon>Pseudomonadati</taxon>
        <taxon>Pseudomonadota</taxon>
        <taxon>Gammaproteobacteria</taxon>
        <taxon>Enterobacterales</taxon>
        <taxon>Enterobacteriaceae</taxon>
        <taxon>Kosakonia</taxon>
    </lineage>
</organism>
<sequence length="340" mass="38480">MSETGKAKQPGQTHAHPDCYYQQLLHQARCRKNISVRPEVLAWFSIEHYQYVRHLTLRELMTELVVRGSLCTAPDIVTWDGAVLGPGEVFQTCYPKIIAGEPALHKLFISHEKIPELNYLRPTEDVASPALDLPVRELSIGDIDACYHALSAAETDEATFSLETSRHPCYLGHDRKSEIEPETRLTRLQTQAFGSHIEQIYLAVDPSFSKSQLIDAFSELLTDLDNQYGLFTPSAGCHGGVRKKLLYDIQACHLIPLIDLLLWQIRNRTALPLRVIGNLLEKRPFDASSASTGYSETNFRNRYLRTFNQVMNQGNPGEILSRLLENTDDYDASYYDTTHA</sequence>
<gene>
    <name evidence="1" type="ORF">GA0061070_11002</name>
</gene>
<reference evidence="2" key="1">
    <citation type="submission" date="2016-08" db="EMBL/GenBank/DDBJ databases">
        <authorList>
            <person name="Varghese N."/>
            <person name="Submissions Spin"/>
        </authorList>
    </citation>
    <scope>NUCLEOTIDE SEQUENCE [LARGE SCALE GENOMIC DNA]</scope>
    <source>
        <strain evidence="2">REICA_142</strain>
    </source>
</reference>
<dbReference type="RefSeq" id="WP_090139032.1">
    <property type="nucleotide sequence ID" value="NZ_FMBC01000100.1"/>
</dbReference>
<name>A0A1C4GNV7_9ENTR</name>
<accession>A0A1C4GNV7</accession>
<dbReference type="EMBL" id="FMBC01000100">
    <property type="protein sequence ID" value="SCC69887.1"/>
    <property type="molecule type" value="Genomic_DNA"/>
</dbReference>
<evidence type="ECO:0000313" key="1">
    <source>
        <dbReference type="EMBL" id="SCC69887.1"/>
    </source>
</evidence>